<dbReference type="PANTHER" id="PTHR43155">
    <property type="entry name" value="CYCLIC DI-GMP PHOSPHODIESTERASE PA4108-RELATED"/>
    <property type="match status" value="1"/>
</dbReference>
<dbReference type="Gene3D" id="1.10.3210.10">
    <property type="entry name" value="Hypothetical protein af1432"/>
    <property type="match status" value="1"/>
</dbReference>
<dbReference type="InterPro" id="IPR003607">
    <property type="entry name" value="HD/PDEase_dom"/>
</dbReference>
<dbReference type="PANTHER" id="PTHR43155:SF2">
    <property type="entry name" value="CYCLIC DI-GMP PHOSPHODIESTERASE PA4108"/>
    <property type="match status" value="1"/>
</dbReference>
<accession>A0A3A1UZ45</accession>
<name>A0A3A1UZ45_9BACL</name>
<dbReference type="PROSITE" id="PS51832">
    <property type="entry name" value="HD_GYP"/>
    <property type="match status" value="1"/>
</dbReference>
<evidence type="ECO:0000313" key="2">
    <source>
        <dbReference type="EMBL" id="RIX52711.1"/>
    </source>
</evidence>
<gene>
    <name evidence="2" type="ORF">D3P08_11895</name>
</gene>
<dbReference type="EMBL" id="QXQA01000006">
    <property type="protein sequence ID" value="RIX52711.1"/>
    <property type="molecule type" value="Genomic_DNA"/>
</dbReference>
<dbReference type="CDD" id="cd00077">
    <property type="entry name" value="HDc"/>
    <property type="match status" value="1"/>
</dbReference>
<dbReference type="InterPro" id="IPR037522">
    <property type="entry name" value="HD_GYP_dom"/>
</dbReference>
<comment type="caution">
    <text evidence="2">The sequence shown here is derived from an EMBL/GenBank/DDBJ whole genome shotgun (WGS) entry which is preliminary data.</text>
</comment>
<evidence type="ECO:0000313" key="3">
    <source>
        <dbReference type="Proteomes" id="UP000266482"/>
    </source>
</evidence>
<protein>
    <submittedName>
        <fullName evidence="2">HD domain-containing protein</fullName>
    </submittedName>
</protein>
<proteinExistence type="predicted"/>
<feature type="domain" description="HD-GYP" evidence="1">
    <location>
        <begin position="1"/>
        <end position="198"/>
    </location>
</feature>
<dbReference type="AlphaFoldDB" id="A0A3A1UZ45"/>
<sequence length="202" mass="22769">MMLIKDEINEAGMELLAKKSPSSYNHCIRVAMIAQQFAPRLNLSPEQQQLLVHGCYLHDLGKLFIPSSILEREGGLSDEEWQVMKLHPSCGGQASERCRNSLSQDALDVITYHHERWDGGGYPEGLTGPSIPYFARICAIIDTFDSMISNRCYRKSMPYEEAIAELRKNSGTQFDPELVEPFIAFTASPSFPMIMYKMSIAI</sequence>
<evidence type="ECO:0000259" key="1">
    <source>
        <dbReference type="PROSITE" id="PS51832"/>
    </source>
</evidence>
<organism evidence="2 3">
    <name type="scientific">Paenibacillus nanensis</name>
    <dbReference type="NCBI Taxonomy" id="393251"/>
    <lineage>
        <taxon>Bacteria</taxon>
        <taxon>Bacillati</taxon>
        <taxon>Bacillota</taxon>
        <taxon>Bacilli</taxon>
        <taxon>Bacillales</taxon>
        <taxon>Paenibacillaceae</taxon>
        <taxon>Paenibacillus</taxon>
    </lineage>
</organism>
<dbReference type="SMART" id="SM00471">
    <property type="entry name" value="HDc"/>
    <property type="match status" value="1"/>
</dbReference>
<dbReference type="Pfam" id="PF13487">
    <property type="entry name" value="HD_5"/>
    <property type="match status" value="1"/>
</dbReference>
<dbReference type="OrthoDB" id="9759601at2"/>
<reference evidence="2 3" key="1">
    <citation type="submission" date="2018-09" db="EMBL/GenBank/DDBJ databases">
        <title>Paenibacillus aracenensis nov. sp. isolated from a cave in southern Spain.</title>
        <authorList>
            <person name="Jurado V."/>
            <person name="Gutierrez-Patricio S."/>
            <person name="Gonzalez-Pimentel J.L."/>
            <person name="Miller A.Z."/>
            <person name="Laiz L."/>
            <person name="Saiz-Jimenez C."/>
        </authorList>
    </citation>
    <scope>NUCLEOTIDE SEQUENCE [LARGE SCALE GENOMIC DNA]</scope>
    <source>
        <strain evidence="2 3">DSM 22867</strain>
    </source>
</reference>
<dbReference type="RefSeq" id="WP_119599920.1">
    <property type="nucleotide sequence ID" value="NZ_QXQA01000006.1"/>
</dbReference>
<dbReference type="SUPFAM" id="SSF109604">
    <property type="entry name" value="HD-domain/PDEase-like"/>
    <property type="match status" value="1"/>
</dbReference>
<dbReference type="Proteomes" id="UP000266482">
    <property type="component" value="Unassembled WGS sequence"/>
</dbReference>
<keyword evidence="3" id="KW-1185">Reference proteome</keyword>